<dbReference type="InterPro" id="IPR036291">
    <property type="entry name" value="NAD(P)-bd_dom_sf"/>
</dbReference>
<name>A0ABQ1KVG6_9SPHI</name>
<organism evidence="3 4">
    <name type="scientific">Parapedobacter defluvii</name>
    <dbReference type="NCBI Taxonomy" id="2045106"/>
    <lineage>
        <taxon>Bacteria</taxon>
        <taxon>Pseudomonadati</taxon>
        <taxon>Bacteroidota</taxon>
        <taxon>Sphingobacteriia</taxon>
        <taxon>Sphingobacteriales</taxon>
        <taxon>Sphingobacteriaceae</taxon>
        <taxon>Parapedobacter</taxon>
    </lineage>
</organism>
<gene>
    <name evidence="3" type="ORF">GCM10011386_00060</name>
</gene>
<keyword evidence="4" id="KW-1185">Reference proteome</keyword>
<keyword evidence="1" id="KW-0560">Oxidoreductase</keyword>
<sequence length="430" mass="47447">MKMNDKMDAVNQPSAFTSDNAHSRRRFLQALGVGAAAIGLQQISCSGTKQVAQANTGSGVIDLTSIPGFEKTTADPRASEGWQSISDRKIKVGLVGHGVCKFAVQFGFQDHPNVEVVAVSDLFPDRLAEMAKIARCDRTYPSLEEMLKKDKDIEAVFLATDAPSHAQHAIMALNRGLHVACAVPAVWGSLEDADKLYEAWKKSGKKYMMFETSAYHEDVHVMRELYKRDFFGKIVYSEGEYYHYFGTPLDGYRNWRNGLVPQWYPTHSNGYYVCVTGQRFMEVSCLGVPSILEQFQPQNNVYKNPFGTEIATFRTSENGISRMAVSWDTAGFGAEAGRIRGEKGSYYNNQFQGLTDQVPAIKRPPLPPGVDAGGHGGAHGHLTNEFVTAVIQDRAPLVDLPIALNLTVSGIVAHQSALKGGEWMKIPQYR</sequence>
<evidence type="ECO:0000313" key="3">
    <source>
        <dbReference type="EMBL" id="GGC12397.1"/>
    </source>
</evidence>
<dbReference type="SUPFAM" id="SSF51735">
    <property type="entry name" value="NAD(P)-binding Rossmann-fold domains"/>
    <property type="match status" value="1"/>
</dbReference>
<reference evidence="4" key="1">
    <citation type="journal article" date="2019" name="Int. J. Syst. Evol. Microbiol.">
        <title>The Global Catalogue of Microorganisms (GCM) 10K type strain sequencing project: providing services to taxonomists for standard genome sequencing and annotation.</title>
        <authorList>
            <consortium name="The Broad Institute Genomics Platform"/>
            <consortium name="The Broad Institute Genome Sequencing Center for Infectious Disease"/>
            <person name="Wu L."/>
            <person name="Ma J."/>
        </authorList>
    </citation>
    <scope>NUCLEOTIDE SEQUENCE [LARGE SCALE GENOMIC DNA]</scope>
    <source>
        <strain evidence="4">CGMCC 1.15342</strain>
    </source>
</reference>
<feature type="domain" description="Gfo/Idh/MocA-like oxidoreductase N-terminal" evidence="2">
    <location>
        <begin position="90"/>
        <end position="209"/>
    </location>
</feature>
<accession>A0ABQ1KVG6</accession>
<evidence type="ECO:0000256" key="1">
    <source>
        <dbReference type="ARBA" id="ARBA00023002"/>
    </source>
</evidence>
<dbReference type="Gene3D" id="3.40.50.720">
    <property type="entry name" value="NAD(P)-binding Rossmann-like Domain"/>
    <property type="match status" value="1"/>
</dbReference>
<dbReference type="Proteomes" id="UP000597338">
    <property type="component" value="Unassembled WGS sequence"/>
</dbReference>
<dbReference type="Pfam" id="PF01408">
    <property type="entry name" value="GFO_IDH_MocA"/>
    <property type="match status" value="1"/>
</dbReference>
<dbReference type="Gene3D" id="3.30.360.10">
    <property type="entry name" value="Dihydrodipicolinate Reductase, domain 2"/>
    <property type="match status" value="1"/>
</dbReference>
<dbReference type="NCBIfam" id="TIGR01409">
    <property type="entry name" value="TAT_signal_seq"/>
    <property type="match status" value="1"/>
</dbReference>
<dbReference type="RefSeq" id="WP_188746120.1">
    <property type="nucleotide sequence ID" value="NZ_BMIK01000001.1"/>
</dbReference>
<dbReference type="InterPro" id="IPR019546">
    <property type="entry name" value="TAT_signal_bac_arc"/>
</dbReference>
<protein>
    <submittedName>
        <fullName evidence="3">Oxidoreductase</fullName>
    </submittedName>
</protein>
<evidence type="ECO:0000313" key="4">
    <source>
        <dbReference type="Proteomes" id="UP000597338"/>
    </source>
</evidence>
<dbReference type="PANTHER" id="PTHR43818">
    <property type="entry name" value="BCDNA.GH03377"/>
    <property type="match status" value="1"/>
</dbReference>
<evidence type="ECO:0000259" key="2">
    <source>
        <dbReference type="Pfam" id="PF01408"/>
    </source>
</evidence>
<dbReference type="InterPro" id="IPR050463">
    <property type="entry name" value="Gfo/Idh/MocA_oxidrdct_glycsds"/>
</dbReference>
<dbReference type="PANTHER" id="PTHR43818:SF11">
    <property type="entry name" value="BCDNA.GH03377"/>
    <property type="match status" value="1"/>
</dbReference>
<dbReference type="InterPro" id="IPR000683">
    <property type="entry name" value="Gfo/Idh/MocA-like_OxRdtase_N"/>
</dbReference>
<dbReference type="PROSITE" id="PS51318">
    <property type="entry name" value="TAT"/>
    <property type="match status" value="1"/>
</dbReference>
<dbReference type="InterPro" id="IPR006311">
    <property type="entry name" value="TAT_signal"/>
</dbReference>
<proteinExistence type="predicted"/>
<dbReference type="EMBL" id="BMIK01000001">
    <property type="protein sequence ID" value="GGC12397.1"/>
    <property type="molecule type" value="Genomic_DNA"/>
</dbReference>
<comment type="caution">
    <text evidence="3">The sequence shown here is derived from an EMBL/GenBank/DDBJ whole genome shotgun (WGS) entry which is preliminary data.</text>
</comment>